<accession>A0A816WI19</accession>
<gene>
    <name evidence="1" type="ORF">DARMORV10_A03P65570.1</name>
</gene>
<dbReference type="Proteomes" id="UP001295469">
    <property type="component" value="Chromosome A03"/>
</dbReference>
<name>A0A816WI19_BRANA</name>
<organism evidence="1">
    <name type="scientific">Brassica napus</name>
    <name type="common">Rape</name>
    <dbReference type="NCBI Taxonomy" id="3708"/>
    <lineage>
        <taxon>Eukaryota</taxon>
        <taxon>Viridiplantae</taxon>
        <taxon>Streptophyta</taxon>
        <taxon>Embryophyta</taxon>
        <taxon>Tracheophyta</taxon>
        <taxon>Spermatophyta</taxon>
        <taxon>Magnoliopsida</taxon>
        <taxon>eudicotyledons</taxon>
        <taxon>Gunneridae</taxon>
        <taxon>Pentapetalae</taxon>
        <taxon>rosids</taxon>
        <taxon>malvids</taxon>
        <taxon>Brassicales</taxon>
        <taxon>Brassicaceae</taxon>
        <taxon>Brassiceae</taxon>
        <taxon>Brassica</taxon>
    </lineage>
</organism>
<dbReference type="AlphaFoldDB" id="A0A816WI19"/>
<sequence>MGSSHSAALKWRRRGRRRRSRWGVSFLPLLQSQFFRTEKLDGILPVDKSTESEDKRPELYVECALYIDGVPFGLPMRTRLNTTGPPYC</sequence>
<proteinExistence type="predicted"/>
<dbReference type="EMBL" id="HG994357">
    <property type="protein sequence ID" value="CAF2133570.1"/>
    <property type="molecule type" value="Genomic_DNA"/>
</dbReference>
<protein>
    <submittedName>
        <fullName evidence="1">(rape) hypothetical protein</fullName>
    </submittedName>
</protein>
<evidence type="ECO:0000313" key="1">
    <source>
        <dbReference type="EMBL" id="CAF2133570.1"/>
    </source>
</evidence>
<reference evidence="1" key="1">
    <citation type="submission" date="2021-01" db="EMBL/GenBank/DDBJ databases">
        <authorList>
            <consortium name="Genoscope - CEA"/>
            <person name="William W."/>
        </authorList>
    </citation>
    <scope>NUCLEOTIDE SEQUENCE</scope>
</reference>